<dbReference type="Pfam" id="PF01765">
    <property type="entry name" value="RRF"/>
    <property type="match status" value="1"/>
</dbReference>
<organism evidence="8 9">
    <name type="scientific">Hyphomonas adhaerens</name>
    <dbReference type="NCBI Taxonomy" id="81029"/>
    <lineage>
        <taxon>Bacteria</taxon>
        <taxon>Pseudomonadati</taxon>
        <taxon>Pseudomonadota</taxon>
        <taxon>Alphaproteobacteria</taxon>
        <taxon>Hyphomonadales</taxon>
        <taxon>Hyphomonadaceae</taxon>
        <taxon>Hyphomonas</taxon>
    </lineage>
</organism>
<keyword evidence="4 6" id="KW-0648">Protein biosynthesis</keyword>
<dbReference type="Proteomes" id="UP000259610">
    <property type="component" value="Unassembled WGS sequence"/>
</dbReference>
<dbReference type="SUPFAM" id="SSF55194">
    <property type="entry name" value="Ribosome recycling factor, RRF"/>
    <property type="match status" value="1"/>
</dbReference>
<gene>
    <name evidence="6" type="primary">frr</name>
    <name evidence="8" type="ORF">DCG58_10980</name>
</gene>
<evidence type="ECO:0000256" key="2">
    <source>
        <dbReference type="ARBA" id="ARBA00005912"/>
    </source>
</evidence>
<comment type="caution">
    <text evidence="8">The sequence shown here is derived from an EMBL/GenBank/DDBJ whole genome shotgun (WGS) entry which is preliminary data.</text>
</comment>
<dbReference type="InterPro" id="IPR036191">
    <property type="entry name" value="RRF_sf"/>
</dbReference>
<dbReference type="PANTHER" id="PTHR20982">
    <property type="entry name" value="RIBOSOME RECYCLING FACTOR"/>
    <property type="match status" value="1"/>
</dbReference>
<dbReference type="EMBL" id="DMAN01000247">
    <property type="protein sequence ID" value="HAE27676.1"/>
    <property type="molecule type" value="Genomic_DNA"/>
</dbReference>
<evidence type="ECO:0000256" key="1">
    <source>
        <dbReference type="ARBA" id="ARBA00004496"/>
    </source>
</evidence>
<evidence type="ECO:0000256" key="5">
    <source>
        <dbReference type="ARBA" id="ARBA00025050"/>
    </source>
</evidence>
<keyword evidence="3 6" id="KW-0963">Cytoplasm</keyword>
<comment type="similarity">
    <text evidence="2 6">Belongs to the RRF family.</text>
</comment>
<dbReference type="InterPro" id="IPR023584">
    <property type="entry name" value="Ribosome_recyc_fac_dom"/>
</dbReference>
<evidence type="ECO:0000256" key="3">
    <source>
        <dbReference type="ARBA" id="ARBA00022490"/>
    </source>
</evidence>
<dbReference type="Gene3D" id="1.10.132.20">
    <property type="entry name" value="Ribosome-recycling factor"/>
    <property type="match status" value="1"/>
</dbReference>
<proteinExistence type="inferred from homology"/>
<dbReference type="GO" id="GO:0005829">
    <property type="term" value="C:cytosol"/>
    <property type="evidence" value="ECO:0007669"/>
    <property type="project" value="GOC"/>
</dbReference>
<evidence type="ECO:0000313" key="8">
    <source>
        <dbReference type="EMBL" id="HAE27676.1"/>
    </source>
</evidence>
<dbReference type="CDD" id="cd00520">
    <property type="entry name" value="RRF"/>
    <property type="match status" value="1"/>
</dbReference>
<comment type="function">
    <text evidence="5 6">Responsible for the release of ribosomes from messenger RNA at the termination of protein biosynthesis. May increase the efficiency of translation by recycling ribosomes from one round of translation to another.</text>
</comment>
<accession>A0A3B9GZP3</accession>
<dbReference type="HAMAP" id="MF_00040">
    <property type="entry name" value="RRF"/>
    <property type="match status" value="1"/>
</dbReference>
<dbReference type="GO" id="GO:0043023">
    <property type="term" value="F:ribosomal large subunit binding"/>
    <property type="evidence" value="ECO:0007669"/>
    <property type="project" value="TreeGrafter"/>
</dbReference>
<dbReference type="InterPro" id="IPR002661">
    <property type="entry name" value="Ribosome_recyc_fac"/>
</dbReference>
<dbReference type="FunFam" id="1.10.132.20:FF:000001">
    <property type="entry name" value="Ribosome-recycling factor"/>
    <property type="match status" value="1"/>
</dbReference>
<sequence length="184" mass="20382">MSYDKKDLERRMEGALTSLSTEFGGLRTGRASVNLLDSIMVPAYGSTVPLNQVASVTVTDTRMLSVNVWDKSVVGAADRAIRESGLGLNPVVDGQNLRLPIPPLNEERRKELQKVAGKYAESARVAIRNIRRDGMDSLKAMEKDREISEDRHHALSDEVQKLTDTYVAKVDEALKAKEAEIMQV</sequence>
<name>A0A3B9GZP3_9PROT</name>
<feature type="domain" description="Ribosome recycling factor" evidence="7">
    <location>
        <begin position="20"/>
        <end position="182"/>
    </location>
</feature>
<dbReference type="PANTHER" id="PTHR20982:SF3">
    <property type="entry name" value="MITOCHONDRIAL RIBOSOME RECYCLING FACTOR PSEUDO 1"/>
    <property type="match status" value="1"/>
</dbReference>
<comment type="subcellular location">
    <subcellularLocation>
        <location evidence="1 6">Cytoplasm</location>
    </subcellularLocation>
</comment>
<dbReference type="FunFam" id="3.30.1360.40:FF:000001">
    <property type="entry name" value="Ribosome-recycling factor"/>
    <property type="match status" value="1"/>
</dbReference>
<evidence type="ECO:0000256" key="6">
    <source>
        <dbReference type="HAMAP-Rule" id="MF_00040"/>
    </source>
</evidence>
<protein>
    <recommendedName>
        <fullName evidence="6">Ribosome-recycling factor</fullName>
        <shortName evidence="6">RRF</shortName>
    </recommendedName>
    <alternativeName>
        <fullName evidence="6">Ribosome-releasing factor</fullName>
    </alternativeName>
</protein>
<dbReference type="RefSeq" id="WP_272988866.1">
    <property type="nucleotide sequence ID" value="NZ_CAJWRG010000021.1"/>
</dbReference>
<dbReference type="NCBIfam" id="TIGR00496">
    <property type="entry name" value="frr"/>
    <property type="match status" value="1"/>
</dbReference>
<dbReference type="Gene3D" id="3.30.1360.40">
    <property type="match status" value="1"/>
</dbReference>
<reference evidence="8 9" key="1">
    <citation type="journal article" date="2018" name="Nat. Biotechnol.">
        <title>A standardized bacterial taxonomy based on genome phylogeny substantially revises the tree of life.</title>
        <authorList>
            <person name="Parks D.H."/>
            <person name="Chuvochina M."/>
            <person name="Waite D.W."/>
            <person name="Rinke C."/>
            <person name="Skarshewski A."/>
            <person name="Chaumeil P.A."/>
            <person name="Hugenholtz P."/>
        </authorList>
    </citation>
    <scope>NUCLEOTIDE SEQUENCE [LARGE SCALE GENOMIC DNA]</scope>
    <source>
        <strain evidence="8">UBA8733</strain>
    </source>
</reference>
<dbReference type="AlphaFoldDB" id="A0A3B9GZP3"/>
<evidence type="ECO:0000313" key="9">
    <source>
        <dbReference type="Proteomes" id="UP000259610"/>
    </source>
</evidence>
<evidence type="ECO:0000259" key="7">
    <source>
        <dbReference type="Pfam" id="PF01765"/>
    </source>
</evidence>
<evidence type="ECO:0000256" key="4">
    <source>
        <dbReference type="ARBA" id="ARBA00022917"/>
    </source>
</evidence>
<dbReference type="GO" id="GO:0002184">
    <property type="term" value="P:cytoplasmic translational termination"/>
    <property type="evidence" value="ECO:0007669"/>
    <property type="project" value="TreeGrafter"/>
</dbReference>